<dbReference type="PROSITE" id="PS50932">
    <property type="entry name" value="HTH_LACI_2"/>
    <property type="match status" value="1"/>
</dbReference>
<dbReference type="PANTHER" id="PTHR30146">
    <property type="entry name" value="LACI-RELATED TRANSCRIPTIONAL REPRESSOR"/>
    <property type="match status" value="1"/>
</dbReference>
<protein>
    <submittedName>
        <fullName evidence="6">LacI family transcriptional regulator</fullName>
    </submittedName>
</protein>
<sequence length="182" mass="20500">MSQISLKQIAFISGYSPGTVSKALNGSREISDRTKEVIRNIANEYEYQPNISAKSLLSGRTNTIGLLMPEFSKIEYFEVMKGIEENLVKNGFKLMTHQSKRSHSNFKKVVNNFLDGSIDALIIIDKAHIPGKNIEYLDKIIERRLPICTLDLSNTNGFNENPSISTTEIVKKVATEILRHLN</sequence>
<dbReference type="EMBL" id="SGIU01000001">
    <property type="protein sequence ID" value="TAI49583.1"/>
    <property type="molecule type" value="Genomic_DNA"/>
</dbReference>
<dbReference type="OrthoDB" id="755826at2"/>
<dbReference type="CDD" id="cd01392">
    <property type="entry name" value="HTH_LacI"/>
    <property type="match status" value="1"/>
</dbReference>
<proteinExistence type="predicted"/>
<dbReference type="InterPro" id="IPR000843">
    <property type="entry name" value="HTH_LacI"/>
</dbReference>
<dbReference type="Pfam" id="PF00356">
    <property type="entry name" value="LacI"/>
    <property type="match status" value="1"/>
</dbReference>
<dbReference type="SUPFAM" id="SSF47413">
    <property type="entry name" value="lambda repressor-like DNA-binding domains"/>
    <property type="match status" value="1"/>
</dbReference>
<keyword evidence="3" id="KW-0238">DNA-binding</keyword>
<accession>A0A4Q8QL77</accession>
<dbReference type="GO" id="GO:0003700">
    <property type="term" value="F:DNA-binding transcription factor activity"/>
    <property type="evidence" value="ECO:0007669"/>
    <property type="project" value="TreeGrafter"/>
</dbReference>
<comment type="caution">
    <text evidence="6">The sequence shown here is derived from an EMBL/GenBank/DDBJ whole genome shotgun (WGS) entry which is preliminary data.</text>
</comment>
<organism evidence="6 7">
    <name type="scientific">Flagellimonas allohymeniacidonis</name>
    <dbReference type="NCBI Taxonomy" id="2517819"/>
    <lineage>
        <taxon>Bacteria</taxon>
        <taxon>Pseudomonadati</taxon>
        <taxon>Bacteroidota</taxon>
        <taxon>Flavobacteriia</taxon>
        <taxon>Flavobacteriales</taxon>
        <taxon>Flavobacteriaceae</taxon>
        <taxon>Flagellimonas</taxon>
    </lineage>
</organism>
<evidence type="ECO:0000313" key="6">
    <source>
        <dbReference type="EMBL" id="TAI49583.1"/>
    </source>
</evidence>
<keyword evidence="1" id="KW-0678">Repressor</keyword>
<keyword evidence="4" id="KW-0804">Transcription</keyword>
<dbReference type="Gene3D" id="1.10.260.40">
    <property type="entry name" value="lambda repressor-like DNA-binding domains"/>
    <property type="match status" value="1"/>
</dbReference>
<evidence type="ECO:0000259" key="5">
    <source>
        <dbReference type="PROSITE" id="PS50932"/>
    </source>
</evidence>
<feature type="domain" description="HTH lacI-type" evidence="5">
    <location>
        <begin position="4"/>
        <end position="58"/>
    </location>
</feature>
<dbReference type="Proteomes" id="UP000291981">
    <property type="component" value="Unassembled WGS sequence"/>
</dbReference>
<evidence type="ECO:0000256" key="3">
    <source>
        <dbReference type="ARBA" id="ARBA00023125"/>
    </source>
</evidence>
<evidence type="ECO:0000256" key="2">
    <source>
        <dbReference type="ARBA" id="ARBA00023015"/>
    </source>
</evidence>
<evidence type="ECO:0000313" key="7">
    <source>
        <dbReference type="Proteomes" id="UP000291981"/>
    </source>
</evidence>
<gene>
    <name evidence="6" type="ORF">EW142_07240</name>
</gene>
<dbReference type="AlphaFoldDB" id="A0A4Q8QL77"/>
<dbReference type="InterPro" id="IPR010982">
    <property type="entry name" value="Lambda_DNA-bd_dom_sf"/>
</dbReference>
<dbReference type="InterPro" id="IPR028082">
    <property type="entry name" value="Peripla_BP_I"/>
</dbReference>
<evidence type="ECO:0000256" key="4">
    <source>
        <dbReference type="ARBA" id="ARBA00023163"/>
    </source>
</evidence>
<dbReference type="Gene3D" id="3.40.50.2300">
    <property type="match status" value="1"/>
</dbReference>
<dbReference type="SMART" id="SM00354">
    <property type="entry name" value="HTH_LACI"/>
    <property type="match status" value="1"/>
</dbReference>
<reference evidence="6 7" key="1">
    <citation type="submission" date="2019-02" db="EMBL/GenBank/DDBJ databases">
        <title>Draft genome sequence of Muricauda sp. 176CP4-71.</title>
        <authorList>
            <person name="Park J.-S."/>
        </authorList>
    </citation>
    <scope>NUCLEOTIDE SEQUENCE [LARGE SCALE GENOMIC DNA]</scope>
    <source>
        <strain evidence="6 7">176CP4-71</strain>
    </source>
</reference>
<dbReference type="GO" id="GO:0000976">
    <property type="term" value="F:transcription cis-regulatory region binding"/>
    <property type="evidence" value="ECO:0007669"/>
    <property type="project" value="TreeGrafter"/>
</dbReference>
<keyword evidence="7" id="KW-1185">Reference proteome</keyword>
<dbReference type="SUPFAM" id="SSF53822">
    <property type="entry name" value="Periplasmic binding protein-like I"/>
    <property type="match status" value="1"/>
</dbReference>
<dbReference type="RefSeq" id="WP_130611750.1">
    <property type="nucleotide sequence ID" value="NZ_SGIU01000001.1"/>
</dbReference>
<evidence type="ECO:0000256" key="1">
    <source>
        <dbReference type="ARBA" id="ARBA00022491"/>
    </source>
</evidence>
<dbReference type="PANTHER" id="PTHR30146:SF148">
    <property type="entry name" value="HTH-TYPE TRANSCRIPTIONAL REPRESSOR PURR-RELATED"/>
    <property type="match status" value="1"/>
</dbReference>
<name>A0A4Q8QL77_9FLAO</name>
<keyword evidence="2" id="KW-0805">Transcription regulation</keyword>